<feature type="transmembrane region" description="Helical" evidence="1">
    <location>
        <begin position="142"/>
        <end position="167"/>
    </location>
</feature>
<feature type="transmembrane region" description="Helical" evidence="1">
    <location>
        <begin position="30"/>
        <end position="48"/>
    </location>
</feature>
<gene>
    <name evidence="2" type="ORF">JD292_11005</name>
</gene>
<reference evidence="2" key="1">
    <citation type="submission" date="2020-12" db="EMBL/GenBank/DDBJ databases">
        <title>Leucobacter sp. CAS2, isolated from Chromium sludge.</title>
        <authorList>
            <person name="Xu Z."/>
        </authorList>
    </citation>
    <scope>NUCLEOTIDE SEQUENCE</scope>
    <source>
        <strain evidence="2">CSA2</strain>
    </source>
</reference>
<keyword evidence="3" id="KW-1185">Reference proteome</keyword>
<evidence type="ECO:0000313" key="3">
    <source>
        <dbReference type="Proteomes" id="UP000618733"/>
    </source>
</evidence>
<name>A0A934UXC3_9MICO</name>
<accession>A0A934UXC3</accession>
<evidence type="ECO:0000313" key="2">
    <source>
        <dbReference type="EMBL" id="MBK0422599.1"/>
    </source>
</evidence>
<comment type="caution">
    <text evidence="2">The sequence shown here is derived from an EMBL/GenBank/DDBJ whole genome shotgun (WGS) entry which is preliminary data.</text>
</comment>
<keyword evidence="1" id="KW-0812">Transmembrane</keyword>
<dbReference type="Proteomes" id="UP000618733">
    <property type="component" value="Unassembled WGS sequence"/>
</dbReference>
<protein>
    <submittedName>
        <fullName evidence="2">Uncharacterized protein</fullName>
    </submittedName>
</protein>
<dbReference type="EMBL" id="JAEHOI010000011">
    <property type="protein sequence ID" value="MBK0422599.1"/>
    <property type="molecule type" value="Genomic_DNA"/>
</dbReference>
<organism evidence="2 3">
    <name type="scientific">Leucobacter edaphi</name>
    <dbReference type="NCBI Taxonomy" id="2796472"/>
    <lineage>
        <taxon>Bacteria</taxon>
        <taxon>Bacillati</taxon>
        <taxon>Actinomycetota</taxon>
        <taxon>Actinomycetes</taxon>
        <taxon>Micrococcales</taxon>
        <taxon>Microbacteriaceae</taxon>
        <taxon>Leucobacter</taxon>
    </lineage>
</organism>
<proteinExistence type="predicted"/>
<feature type="transmembrane region" description="Helical" evidence="1">
    <location>
        <begin position="102"/>
        <end position="122"/>
    </location>
</feature>
<keyword evidence="1" id="KW-1133">Transmembrane helix</keyword>
<evidence type="ECO:0000256" key="1">
    <source>
        <dbReference type="SAM" id="Phobius"/>
    </source>
</evidence>
<sequence>MAKKPGAIRQPSLEERAAERTRIKIELFRVALPVLWFGMIAAISFIEAPLKFQAPGITIPLGLGIGRLVFAALNIAEGAILLAFTILSFWPTIARVAGKRVLIWFGLVAVYASKIVFVRPPLNARTDQVLQGADPGQSPWHYVYIACDVITMILLVVAATAAARALIPPKPRA</sequence>
<dbReference type="AlphaFoldDB" id="A0A934UXC3"/>
<dbReference type="RefSeq" id="WP_200132798.1">
    <property type="nucleotide sequence ID" value="NZ_JAEHOI010000011.1"/>
</dbReference>
<feature type="transmembrane region" description="Helical" evidence="1">
    <location>
        <begin position="68"/>
        <end position="90"/>
    </location>
</feature>
<keyword evidence="1" id="KW-0472">Membrane</keyword>